<reference evidence="7" key="1">
    <citation type="submission" date="2025-08" db="UniProtKB">
        <authorList>
            <consortium name="RefSeq"/>
        </authorList>
    </citation>
    <scope>IDENTIFICATION</scope>
    <source>
        <tissue evidence="7">Whole body</tissue>
    </source>
</reference>
<evidence type="ECO:0000256" key="5">
    <source>
        <dbReference type="SAM" id="Phobius"/>
    </source>
</evidence>
<dbReference type="GO" id="GO:0033617">
    <property type="term" value="P:mitochondrial respiratory chain complex IV assembly"/>
    <property type="evidence" value="ECO:0007669"/>
    <property type="project" value="TreeGrafter"/>
</dbReference>
<keyword evidence="3" id="KW-0809">Transit peptide</keyword>
<keyword evidence="5" id="KW-0812">Transmembrane</keyword>
<protein>
    <submittedName>
        <fullName evidence="7">Protein PET117 homolog, mitochondrial</fullName>
    </submittedName>
</protein>
<accession>A0A8B8G792</accession>
<dbReference type="GO" id="GO:0005739">
    <property type="term" value="C:mitochondrion"/>
    <property type="evidence" value="ECO:0007669"/>
    <property type="project" value="UniProtKB-SubCell"/>
</dbReference>
<keyword evidence="5" id="KW-1133">Transmembrane helix</keyword>
<sequence length="71" mass="8044">MSTTSKVVFGLSCIVTAGIIGFVHYQQQDDLNKLHQGVIKDIERQEHRRSQLEIKNEIPVINNIQDGKKIA</sequence>
<evidence type="ECO:0000256" key="4">
    <source>
        <dbReference type="ARBA" id="ARBA00023128"/>
    </source>
</evidence>
<dbReference type="GeneID" id="112689302"/>
<proteinExistence type="inferred from homology"/>
<keyword evidence="4" id="KW-0496">Mitochondrion</keyword>
<dbReference type="AlphaFoldDB" id="A0A8B8G792"/>
<evidence type="ECO:0000256" key="2">
    <source>
        <dbReference type="ARBA" id="ARBA00008197"/>
    </source>
</evidence>
<evidence type="ECO:0000256" key="1">
    <source>
        <dbReference type="ARBA" id="ARBA00004173"/>
    </source>
</evidence>
<keyword evidence="5" id="KW-0472">Membrane</keyword>
<dbReference type="PANTHER" id="PTHR28163">
    <property type="entry name" value="PROTEIN PET117 HOMOLOG, MITOCHONDRIAL"/>
    <property type="match status" value="1"/>
</dbReference>
<dbReference type="OrthoDB" id="76305at2759"/>
<organism evidence="6 7">
    <name type="scientific">Sipha flava</name>
    <name type="common">yellow sugarcane aphid</name>
    <dbReference type="NCBI Taxonomy" id="143950"/>
    <lineage>
        <taxon>Eukaryota</taxon>
        <taxon>Metazoa</taxon>
        <taxon>Ecdysozoa</taxon>
        <taxon>Arthropoda</taxon>
        <taxon>Hexapoda</taxon>
        <taxon>Insecta</taxon>
        <taxon>Pterygota</taxon>
        <taxon>Neoptera</taxon>
        <taxon>Paraneoptera</taxon>
        <taxon>Hemiptera</taxon>
        <taxon>Sternorrhyncha</taxon>
        <taxon>Aphidomorpha</taxon>
        <taxon>Aphidoidea</taxon>
        <taxon>Aphididae</taxon>
        <taxon>Sipha</taxon>
    </lineage>
</organism>
<name>A0A8B8G792_9HEMI</name>
<evidence type="ECO:0000313" key="7">
    <source>
        <dbReference type="RefSeq" id="XP_025418732.1"/>
    </source>
</evidence>
<keyword evidence="6" id="KW-1185">Reference proteome</keyword>
<comment type="subcellular location">
    <subcellularLocation>
        <location evidence="1">Mitochondrion</location>
    </subcellularLocation>
</comment>
<dbReference type="InterPro" id="IPR031568">
    <property type="entry name" value="Pet117"/>
</dbReference>
<comment type="similarity">
    <text evidence="2">Belongs to the PET117 family.</text>
</comment>
<feature type="transmembrane region" description="Helical" evidence="5">
    <location>
        <begin position="7"/>
        <end position="25"/>
    </location>
</feature>
<dbReference type="Proteomes" id="UP000694846">
    <property type="component" value="Unplaced"/>
</dbReference>
<gene>
    <name evidence="7" type="primary">LOC112689302</name>
</gene>
<evidence type="ECO:0000256" key="3">
    <source>
        <dbReference type="ARBA" id="ARBA00022946"/>
    </source>
</evidence>
<dbReference type="RefSeq" id="XP_025418732.1">
    <property type="nucleotide sequence ID" value="XM_025562947.1"/>
</dbReference>
<dbReference type="PANTHER" id="PTHR28163:SF1">
    <property type="entry name" value="PROTEIN PET117 HOMOLOG, MITOCHONDRIAL"/>
    <property type="match status" value="1"/>
</dbReference>
<evidence type="ECO:0000313" key="6">
    <source>
        <dbReference type="Proteomes" id="UP000694846"/>
    </source>
</evidence>
<dbReference type="Pfam" id="PF15786">
    <property type="entry name" value="PET117"/>
    <property type="match status" value="1"/>
</dbReference>